<proteinExistence type="predicted"/>
<organism evidence="1 2">
    <name type="scientific">Candidatus Epulonipiscium fishelsonii</name>
    <dbReference type="NCBI Taxonomy" id="77094"/>
    <lineage>
        <taxon>Bacteria</taxon>
        <taxon>Bacillati</taxon>
        <taxon>Bacillota</taxon>
        <taxon>Clostridia</taxon>
        <taxon>Lachnospirales</taxon>
        <taxon>Lachnospiraceae</taxon>
        <taxon>Candidatus Epulonipiscium</taxon>
    </lineage>
</organism>
<protein>
    <submittedName>
        <fullName evidence="1">Ribosomal-protein-alanine N-acetyltransferase</fullName>
    </submittedName>
</protein>
<evidence type="ECO:0000313" key="2">
    <source>
        <dbReference type="Proteomes" id="UP000188605"/>
    </source>
</evidence>
<comment type="caution">
    <text evidence="1">The sequence shown here is derived from an EMBL/GenBank/DDBJ whole genome shotgun (WGS) entry which is preliminary data.</text>
</comment>
<sequence>MNIRRAIVLDADDIYQVETKSFSASWSYNSIKADLVNPIAYYWVATIGSTLVGYAGFWKVLDEAEVTNVAVLPNFRNKRIGQTLVNTMLSYCKTADVNYISLEVRESNKIARNIYERLGFAVQNIRKNYYTDPKENALIMFKNFI</sequence>
<gene>
    <name evidence="1" type="ORF">AN396_10670</name>
</gene>
<dbReference type="EMBL" id="LJDB01000087">
    <property type="protein sequence ID" value="ONI38489.1"/>
    <property type="molecule type" value="Genomic_DNA"/>
</dbReference>
<keyword evidence="2" id="KW-1185">Reference proteome</keyword>
<evidence type="ECO:0000313" key="1">
    <source>
        <dbReference type="EMBL" id="ONI38489.1"/>
    </source>
</evidence>
<name>A0ACC8X8U7_9FIRM</name>
<accession>A0ACC8X8U7</accession>
<reference evidence="1" key="1">
    <citation type="submission" date="2016-08" db="EMBL/GenBank/DDBJ databases">
        <authorList>
            <person name="Ngugi D.K."/>
            <person name="Miyake S."/>
            <person name="Stingl U."/>
        </authorList>
    </citation>
    <scope>NUCLEOTIDE SEQUENCE</scope>
    <source>
        <strain evidence="1">SCG-B11WGA-EpuloA1</strain>
    </source>
</reference>
<dbReference type="Proteomes" id="UP000188605">
    <property type="component" value="Unassembled WGS sequence"/>
</dbReference>